<evidence type="ECO:0000259" key="1">
    <source>
        <dbReference type="Pfam" id="PF13673"/>
    </source>
</evidence>
<feature type="domain" description="N-acetyltransferase" evidence="1">
    <location>
        <begin position="34"/>
        <end position="107"/>
    </location>
</feature>
<sequence>MEAQIVSKNDLSSIHALVKEVATLDVLPLLNTQGQNEFLTHLFVSKQSQGTGVGHFILSHLLSSTDVAEVSLRSSVNAMSFYEKHGFVATGPESEFNGIRFVPMTLQIAP</sequence>
<organism evidence="2">
    <name type="scientific">Vibrio chaetopteri</name>
    <dbReference type="NCBI Taxonomy" id="3016528"/>
    <lineage>
        <taxon>Bacteria</taxon>
        <taxon>Pseudomonadati</taxon>
        <taxon>Pseudomonadota</taxon>
        <taxon>Gammaproteobacteria</taxon>
        <taxon>Vibrionales</taxon>
        <taxon>Vibrionaceae</taxon>
        <taxon>Vibrio</taxon>
    </lineage>
</organism>
<reference evidence="2" key="1">
    <citation type="submission" date="2023-01" db="EMBL/GenBank/DDBJ databases">
        <title>Vibrio sp. CB1-14 genome sequencing.</title>
        <authorList>
            <person name="Otstavnykh N."/>
            <person name="Isaeva M."/>
            <person name="Meleshko D."/>
        </authorList>
    </citation>
    <scope>NUCLEOTIDE SEQUENCE</scope>
    <source>
        <strain evidence="2">CB1-14</strain>
    </source>
</reference>
<dbReference type="GO" id="GO:0016747">
    <property type="term" value="F:acyltransferase activity, transferring groups other than amino-acyl groups"/>
    <property type="evidence" value="ECO:0007669"/>
    <property type="project" value="InterPro"/>
</dbReference>
<accession>A0AAU8BDS9</accession>
<protein>
    <submittedName>
        <fullName evidence="2">GNAT family N-acetyltransferase</fullName>
        <ecNumber evidence="2">2.3.1.-</ecNumber>
    </submittedName>
</protein>
<proteinExistence type="predicted"/>
<gene>
    <name evidence="2" type="ORF">PG915_09450</name>
</gene>
<evidence type="ECO:0000313" key="2">
    <source>
        <dbReference type="EMBL" id="XCD14831.1"/>
    </source>
</evidence>
<dbReference type="InterPro" id="IPR016181">
    <property type="entry name" value="Acyl_CoA_acyltransferase"/>
</dbReference>
<dbReference type="KEGG" id="vck:PG915_09450"/>
<name>A0AAU8BDS9_9VIBR</name>
<dbReference type="Pfam" id="PF13673">
    <property type="entry name" value="Acetyltransf_10"/>
    <property type="match status" value="1"/>
</dbReference>
<dbReference type="EC" id="2.3.1.-" evidence="2"/>
<dbReference type="PANTHER" id="PTHR43451:SF1">
    <property type="entry name" value="ACETYLTRANSFERASE"/>
    <property type="match status" value="1"/>
</dbReference>
<dbReference type="InterPro" id="IPR000182">
    <property type="entry name" value="GNAT_dom"/>
</dbReference>
<dbReference type="Gene3D" id="3.40.630.30">
    <property type="match status" value="1"/>
</dbReference>
<dbReference type="AlphaFoldDB" id="A0AAU8BDS9"/>
<dbReference type="EMBL" id="CP115920">
    <property type="protein sequence ID" value="XCD14831.1"/>
    <property type="molecule type" value="Genomic_DNA"/>
</dbReference>
<dbReference type="PANTHER" id="PTHR43451">
    <property type="entry name" value="ACETYLTRANSFERASE (GNAT) FAMILY PROTEIN"/>
    <property type="match status" value="1"/>
</dbReference>
<dbReference type="InterPro" id="IPR052564">
    <property type="entry name" value="N-acetyltrans/Recomb-assoc"/>
</dbReference>
<keyword evidence="2" id="KW-0808">Transferase</keyword>
<keyword evidence="2" id="KW-0012">Acyltransferase</keyword>
<dbReference type="SUPFAM" id="SSF55729">
    <property type="entry name" value="Acyl-CoA N-acyltransferases (Nat)"/>
    <property type="match status" value="1"/>
</dbReference>
<dbReference type="RefSeq" id="WP_353496300.1">
    <property type="nucleotide sequence ID" value="NZ_CP115920.1"/>
</dbReference>